<keyword evidence="1 6" id="KW-0732">Signal</keyword>
<dbReference type="GO" id="GO:1990063">
    <property type="term" value="C:Bam protein complex"/>
    <property type="evidence" value="ECO:0007669"/>
    <property type="project" value="TreeGrafter"/>
</dbReference>
<reference evidence="10" key="1">
    <citation type="journal article" date="2018" name="Front. Microbiol.">
        <title>Genome-Based Analysis Reveals the Taxonomy and Diversity of the Family Idiomarinaceae.</title>
        <authorList>
            <person name="Liu Y."/>
            <person name="Lai Q."/>
            <person name="Shao Z."/>
        </authorList>
    </citation>
    <scope>NUCLEOTIDE SEQUENCE [LARGE SCALE GENOMIC DNA]</scope>
    <source>
        <strain evidence="10">AIS</strain>
    </source>
</reference>
<evidence type="ECO:0000256" key="2">
    <source>
        <dbReference type="ARBA" id="ARBA00023136"/>
    </source>
</evidence>
<dbReference type="OrthoDB" id="9779191at2"/>
<protein>
    <recommendedName>
        <fullName evidence="6">Outer membrane protein assembly factor BamD</fullName>
    </recommendedName>
</protein>
<comment type="subcellular location">
    <subcellularLocation>
        <location evidence="6">Cell outer membrane</location>
        <topology evidence="6">Lipid-anchor</topology>
    </subcellularLocation>
</comment>
<comment type="caution">
    <text evidence="9">The sequence shown here is derived from an EMBL/GenBank/DDBJ whole genome shotgun (WGS) entry which is preliminary data.</text>
</comment>
<keyword evidence="2 6" id="KW-0472">Membrane</keyword>
<keyword evidence="5 6" id="KW-0449">Lipoprotein</keyword>
<dbReference type="Pfam" id="PF13525">
    <property type="entry name" value="YfiO"/>
    <property type="match status" value="1"/>
</dbReference>
<dbReference type="NCBIfam" id="TIGR03302">
    <property type="entry name" value="OM_YfiO"/>
    <property type="match status" value="1"/>
</dbReference>
<dbReference type="Gene3D" id="1.25.40.10">
    <property type="entry name" value="Tetratricopeptide repeat domain"/>
    <property type="match status" value="1"/>
</dbReference>
<accession>A0A432WQM7</accession>
<comment type="function">
    <text evidence="6">Part of the outer membrane protein assembly complex, which is involved in assembly and insertion of beta-barrel proteins into the outer membrane.</text>
</comment>
<evidence type="ECO:0000256" key="4">
    <source>
        <dbReference type="ARBA" id="ARBA00023237"/>
    </source>
</evidence>
<dbReference type="InterPro" id="IPR039565">
    <property type="entry name" value="BamD-like"/>
</dbReference>
<keyword evidence="10" id="KW-1185">Reference proteome</keyword>
<comment type="subunit">
    <text evidence="6">Part of the Bam complex.</text>
</comment>
<evidence type="ECO:0000256" key="6">
    <source>
        <dbReference type="HAMAP-Rule" id="MF_00922"/>
    </source>
</evidence>
<keyword evidence="4 6" id="KW-0998">Cell outer membrane</keyword>
<evidence type="ECO:0000259" key="8">
    <source>
        <dbReference type="Pfam" id="PF13525"/>
    </source>
</evidence>
<gene>
    <name evidence="6" type="primary">bamD</name>
    <name evidence="9" type="ORF">CWE13_09310</name>
</gene>
<evidence type="ECO:0000313" key="10">
    <source>
        <dbReference type="Proteomes" id="UP000286934"/>
    </source>
</evidence>
<dbReference type="AlphaFoldDB" id="A0A432WQM7"/>
<dbReference type="RefSeq" id="WP_126808022.1">
    <property type="nucleotide sequence ID" value="NZ_PIPP01000004.1"/>
</dbReference>
<evidence type="ECO:0000256" key="1">
    <source>
        <dbReference type="ARBA" id="ARBA00022729"/>
    </source>
</evidence>
<proteinExistence type="inferred from homology"/>
<evidence type="ECO:0000256" key="7">
    <source>
        <dbReference type="SAM" id="SignalP"/>
    </source>
</evidence>
<feature type="domain" description="Outer membrane lipoprotein BamD-like" evidence="8">
    <location>
        <begin position="32"/>
        <end position="234"/>
    </location>
</feature>
<evidence type="ECO:0000256" key="5">
    <source>
        <dbReference type="ARBA" id="ARBA00023288"/>
    </source>
</evidence>
<comment type="similarity">
    <text evidence="6">Belongs to the BamD family.</text>
</comment>
<sequence length="241" mass="27639">MRVVLSIAICAVLFLSGCSSRSDDNIQRSELENLYELSQDYLQNGRFADAATLLSQINARYPFGPYAQQIQLDLIYAQYKVGRQDQALTVIDRFLSLNPNHADNDYVRYMRGLVHLQAEGAFFQDVFGVDRSDRNPVYAERAFDDFAELVQRHPDSKYAADARQRMVWIQSRLAKHELAAAEYYLRREAYMAAARRSVYIVENFPNVIEAKRALEIMVASYEALDLTQEANDAQQVLNANF</sequence>
<dbReference type="HAMAP" id="MF_00922">
    <property type="entry name" value="OM_assembly_BamD"/>
    <property type="match status" value="1"/>
</dbReference>
<dbReference type="InterPro" id="IPR011990">
    <property type="entry name" value="TPR-like_helical_dom_sf"/>
</dbReference>
<dbReference type="PANTHER" id="PTHR37423:SF1">
    <property type="entry name" value="OUTER MEMBRANE PROTEIN ASSEMBLY FACTOR BAMD"/>
    <property type="match status" value="1"/>
</dbReference>
<feature type="signal peptide" evidence="7">
    <location>
        <begin position="1"/>
        <end position="21"/>
    </location>
</feature>
<dbReference type="GO" id="GO:0043165">
    <property type="term" value="P:Gram-negative-bacterium-type cell outer membrane assembly"/>
    <property type="evidence" value="ECO:0007669"/>
    <property type="project" value="UniProtKB-UniRule"/>
</dbReference>
<name>A0A432WQM7_9GAMM</name>
<evidence type="ECO:0000256" key="3">
    <source>
        <dbReference type="ARBA" id="ARBA00023139"/>
    </source>
</evidence>
<keyword evidence="3 6" id="KW-0564">Palmitate</keyword>
<dbReference type="PROSITE" id="PS51257">
    <property type="entry name" value="PROKAR_LIPOPROTEIN"/>
    <property type="match status" value="1"/>
</dbReference>
<dbReference type="Proteomes" id="UP000286934">
    <property type="component" value="Unassembled WGS sequence"/>
</dbReference>
<dbReference type="EMBL" id="PIPP01000004">
    <property type="protein sequence ID" value="RUO36068.1"/>
    <property type="molecule type" value="Genomic_DNA"/>
</dbReference>
<organism evidence="9 10">
    <name type="scientific">Aliidiomarina shirensis</name>
    <dbReference type="NCBI Taxonomy" id="1048642"/>
    <lineage>
        <taxon>Bacteria</taxon>
        <taxon>Pseudomonadati</taxon>
        <taxon>Pseudomonadota</taxon>
        <taxon>Gammaproteobacteria</taxon>
        <taxon>Alteromonadales</taxon>
        <taxon>Idiomarinaceae</taxon>
        <taxon>Aliidiomarina</taxon>
    </lineage>
</organism>
<dbReference type="InterPro" id="IPR017689">
    <property type="entry name" value="BamD"/>
</dbReference>
<dbReference type="CDD" id="cd15830">
    <property type="entry name" value="BamD"/>
    <property type="match status" value="1"/>
</dbReference>
<dbReference type="SUPFAM" id="SSF48452">
    <property type="entry name" value="TPR-like"/>
    <property type="match status" value="1"/>
</dbReference>
<evidence type="ECO:0000313" key="9">
    <source>
        <dbReference type="EMBL" id="RUO36068.1"/>
    </source>
</evidence>
<dbReference type="GO" id="GO:0051205">
    <property type="term" value="P:protein insertion into membrane"/>
    <property type="evidence" value="ECO:0007669"/>
    <property type="project" value="UniProtKB-UniRule"/>
</dbReference>
<feature type="chain" id="PRO_5019597587" description="Outer membrane protein assembly factor BamD" evidence="7">
    <location>
        <begin position="22"/>
        <end position="241"/>
    </location>
</feature>
<dbReference type="PANTHER" id="PTHR37423">
    <property type="entry name" value="SOLUBLE LYTIC MUREIN TRANSGLYCOSYLASE-RELATED"/>
    <property type="match status" value="1"/>
</dbReference>